<accession>A0A2B4S7H5</accession>
<dbReference type="AlphaFoldDB" id="A0A2B4S7H5"/>
<dbReference type="PANTHER" id="PTHR47027">
    <property type="entry name" value="REVERSE TRANSCRIPTASE DOMAIN-CONTAINING PROTEIN"/>
    <property type="match status" value="1"/>
</dbReference>
<comment type="caution">
    <text evidence="1">The sequence shown here is derived from an EMBL/GenBank/DDBJ whole genome shotgun (WGS) entry which is preliminary data.</text>
</comment>
<evidence type="ECO:0008006" key="3">
    <source>
        <dbReference type="Google" id="ProtNLM"/>
    </source>
</evidence>
<name>A0A2B4S7H5_STYPI</name>
<dbReference type="STRING" id="50429.A0A2B4S7H5"/>
<dbReference type="OrthoDB" id="5984501at2759"/>
<reference evidence="2" key="1">
    <citation type="journal article" date="2017" name="bioRxiv">
        <title>Comparative analysis of the genomes of Stylophora pistillata and Acropora digitifera provides evidence for extensive differences between species of corals.</title>
        <authorList>
            <person name="Voolstra C.R."/>
            <person name="Li Y."/>
            <person name="Liew Y.J."/>
            <person name="Baumgarten S."/>
            <person name="Zoccola D."/>
            <person name="Flot J.-F."/>
            <person name="Tambutte S."/>
            <person name="Allemand D."/>
            <person name="Aranda M."/>
        </authorList>
    </citation>
    <scope>NUCLEOTIDE SEQUENCE [LARGE SCALE GENOMIC DNA]</scope>
</reference>
<sequence>MDKIMEDKNDENLDLEEQWDRLKTTAYETAGDILAMLKVAFRNVHERIYIQTRHGADLFNASHFKAKTRTTRYLVREMLFADDAALVAHNAADIQLLVDVFARAAAQFSPKINIKKIECLFQPVKLLSPPPRPESIMVNQEPLLQSTDFTYLGSTVSNTARIDKEIRNRIGKASAAFGKLQHRLWKNKHASIRAKCKVYTAVVLSSFLYGAEVWTIYRSQVKKLQTTCLHDETAERHHEHQMDR</sequence>
<dbReference type="EMBL" id="LSMT01000161">
    <property type="protein sequence ID" value="PFX25039.1"/>
    <property type="molecule type" value="Genomic_DNA"/>
</dbReference>
<dbReference type="Proteomes" id="UP000225706">
    <property type="component" value="Unassembled WGS sequence"/>
</dbReference>
<gene>
    <name evidence="1" type="ORF">AWC38_SpisGene10330</name>
</gene>
<proteinExistence type="predicted"/>
<dbReference type="PANTHER" id="PTHR47027:SF20">
    <property type="entry name" value="REVERSE TRANSCRIPTASE-LIKE PROTEIN WITH RNA-DIRECTED DNA POLYMERASE DOMAIN"/>
    <property type="match status" value="1"/>
</dbReference>
<evidence type="ECO:0000313" key="1">
    <source>
        <dbReference type="EMBL" id="PFX25039.1"/>
    </source>
</evidence>
<protein>
    <recommendedName>
        <fullName evidence="3">Reverse transcriptase domain-containing protein</fullName>
    </recommendedName>
</protein>
<organism evidence="1 2">
    <name type="scientific">Stylophora pistillata</name>
    <name type="common">Smooth cauliflower coral</name>
    <dbReference type="NCBI Taxonomy" id="50429"/>
    <lineage>
        <taxon>Eukaryota</taxon>
        <taxon>Metazoa</taxon>
        <taxon>Cnidaria</taxon>
        <taxon>Anthozoa</taxon>
        <taxon>Hexacorallia</taxon>
        <taxon>Scleractinia</taxon>
        <taxon>Astrocoeniina</taxon>
        <taxon>Pocilloporidae</taxon>
        <taxon>Stylophora</taxon>
    </lineage>
</organism>
<evidence type="ECO:0000313" key="2">
    <source>
        <dbReference type="Proteomes" id="UP000225706"/>
    </source>
</evidence>
<keyword evidence="2" id="KW-1185">Reference proteome</keyword>